<organism evidence="2 3">
    <name type="scientific">Arthrospiribacter ruber</name>
    <dbReference type="NCBI Taxonomy" id="2487934"/>
    <lineage>
        <taxon>Bacteria</taxon>
        <taxon>Pseudomonadati</taxon>
        <taxon>Bacteroidota</taxon>
        <taxon>Cytophagia</taxon>
        <taxon>Cytophagales</taxon>
        <taxon>Cyclobacteriaceae</taxon>
        <taxon>Arthrospiribacter</taxon>
    </lineage>
</organism>
<keyword evidence="3" id="KW-1185">Reference proteome</keyword>
<dbReference type="PANTHER" id="PTHR40254">
    <property type="entry name" value="BLR0577 PROTEIN"/>
    <property type="match status" value="1"/>
</dbReference>
<dbReference type="InterPro" id="IPR038732">
    <property type="entry name" value="HpyO/CreE_NAD-binding"/>
</dbReference>
<dbReference type="Pfam" id="PF13454">
    <property type="entry name" value="NAD_binding_9"/>
    <property type="match status" value="1"/>
</dbReference>
<sequence length="496" mass="56124">MVKKKIAIIGGGACGVAAFVDLVVRICEESIQDKTELVWFEKKKELGYGLAFGTDQKGHILNTETDLMGIFFHEPGHFSEWIKERYPKLYEQDEKVFTPRKVYGEYLSDMASLFIKKAKKEKLSVSRIEEEVCDLDYTDGIYELSYGEGKKLCADYVILALGTPSPNTYEELMPYNKYYHSPWLGDPIVEKSKDAGSIGIMGTSLSGIDSVMTLMDNGFDGKIYMFSPDGLLPKVQPYETKPFNRKCLTLPNVHEYRRNALKKPSLKQLYWLFIKDVKLDCPDMDWEIERRFGYDALTLLEKDLEWAEKGGDPLLRMAYALRHDASTLWSWLSEEDKLHFHQWLGIHWGINRHAMPIQNAEKLQKLLKSGKLKVVSCVSKAKAVRDGEAFELKSDAGQKFEVDLLINATGSPSGLEQMDLKLVNGMLQKKMLLPYKAGGAVISSKTMQSVAPHAGSDLYVTGHLANGMLMDVNAVWFNVQMISKMTEEIVCRMLGS</sequence>
<gene>
    <name evidence="2" type="ORF">EGN73_19455</name>
</gene>
<feature type="domain" description="FAD-dependent urate hydroxylase HpyO/Asp monooxygenase CreE-like FAD/NAD(P)-binding" evidence="1">
    <location>
        <begin position="7"/>
        <end position="163"/>
    </location>
</feature>
<reference evidence="2 3" key="1">
    <citation type="journal article" date="2020" name="Syst. Appl. Microbiol.">
        <title>Arthrospiribacter ruber gen. nov., sp. nov., a novel bacterium isolated from Arthrospira cultures.</title>
        <authorList>
            <person name="Waleron M."/>
            <person name="Misztak A."/>
            <person name="Waleron M.M."/>
            <person name="Furmaniak M."/>
            <person name="Mrozik A."/>
            <person name="Waleron K."/>
        </authorList>
    </citation>
    <scope>NUCLEOTIDE SEQUENCE [LARGE SCALE GENOMIC DNA]</scope>
    <source>
        <strain evidence="2 3">DPMB0001</strain>
    </source>
</reference>
<comment type="caution">
    <text evidence="2">The sequence shown here is derived from an EMBL/GenBank/DDBJ whole genome shotgun (WGS) entry which is preliminary data.</text>
</comment>
<dbReference type="PANTHER" id="PTHR40254:SF1">
    <property type="entry name" value="BLR0577 PROTEIN"/>
    <property type="match status" value="1"/>
</dbReference>
<accession>A0A951MD11</accession>
<dbReference type="InterPro" id="IPR052189">
    <property type="entry name" value="L-asp_N-monooxygenase_NS-form"/>
</dbReference>
<evidence type="ECO:0000259" key="1">
    <source>
        <dbReference type="Pfam" id="PF13454"/>
    </source>
</evidence>
<dbReference type="AlphaFoldDB" id="A0A951MD11"/>
<dbReference type="Proteomes" id="UP000727490">
    <property type="component" value="Unassembled WGS sequence"/>
</dbReference>
<evidence type="ECO:0000313" key="3">
    <source>
        <dbReference type="Proteomes" id="UP000727490"/>
    </source>
</evidence>
<protein>
    <recommendedName>
        <fullName evidence="1">FAD-dependent urate hydroxylase HpyO/Asp monooxygenase CreE-like FAD/NAD(P)-binding domain-containing protein</fullName>
    </recommendedName>
</protein>
<proteinExistence type="predicted"/>
<name>A0A951MD11_9BACT</name>
<evidence type="ECO:0000313" key="2">
    <source>
        <dbReference type="EMBL" id="MBW3469976.1"/>
    </source>
</evidence>
<dbReference type="RefSeq" id="WP_219293454.1">
    <property type="nucleotide sequence ID" value="NZ_RPHB01000010.1"/>
</dbReference>
<dbReference type="EMBL" id="RPHB01000010">
    <property type="protein sequence ID" value="MBW3469976.1"/>
    <property type="molecule type" value="Genomic_DNA"/>
</dbReference>